<evidence type="ECO:0000313" key="3">
    <source>
        <dbReference type="Proteomes" id="UP000257109"/>
    </source>
</evidence>
<feature type="compositionally biased region" description="Basic and acidic residues" evidence="1">
    <location>
        <begin position="21"/>
        <end position="49"/>
    </location>
</feature>
<evidence type="ECO:0000256" key="1">
    <source>
        <dbReference type="SAM" id="MobiDB-lite"/>
    </source>
</evidence>
<dbReference type="OrthoDB" id="1934635at2759"/>
<evidence type="ECO:0000313" key="2">
    <source>
        <dbReference type="EMBL" id="RDY12641.1"/>
    </source>
</evidence>
<comment type="caution">
    <text evidence="2">The sequence shown here is derived from an EMBL/GenBank/DDBJ whole genome shotgun (WGS) entry which is preliminary data.</text>
</comment>
<dbReference type="AlphaFoldDB" id="A0A371IC78"/>
<accession>A0A371IC78</accession>
<evidence type="ECO:0008006" key="4">
    <source>
        <dbReference type="Google" id="ProtNLM"/>
    </source>
</evidence>
<dbReference type="EMBL" id="QJKJ01000429">
    <property type="protein sequence ID" value="RDY12641.1"/>
    <property type="molecule type" value="Genomic_DNA"/>
</dbReference>
<feature type="region of interest" description="Disordered" evidence="1">
    <location>
        <begin position="16"/>
        <end position="49"/>
    </location>
</feature>
<sequence length="144" mass="17173">MRVNTQSVNARIHSLSKWKKKEVQKSRRESENSHDGGYESDHSHQDPIRGKRYGDMISLGMNQNEIPWILSKVKLITLYFEGYALIWWNEITIQIKGMRIDLIESWDELKIEMREISVPFFLHKRPFCKITKNVSRSKKFGRMF</sequence>
<gene>
    <name evidence="2" type="ORF">CR513_02536</name>
</gene>
<reference evidence="2" key="1">
    <citation type="submission" date="2018-05" db="EMBL/GenBank/DDBJ databases">
        <title>Draft genome of Mucuna pruriens seed.</title>
        <authorList>
            <person name="Nnadi N.E."/>
            <person name="Vos R."/>
            <person name="Hasami M.H."/>
            <person name="Devisetty U.K."/>
            <person name="Aguiy J.C."/>
        </authorList>
    </citation>
    <scope>NUCLEOTIDE SEQUENCE [LARGE SCALE GENOMIC DNA]</scope>
    <source>
        <strain evidence="2">JCA_2017</strain>
    </source>
</reference>
<keyword evidence="3" id="KW-1185">Reference proteome</keyword>
<name>A0A371IC78_MUCPR</name>
<dbReference type="Proteomes" id="UP000257109">
    <property type="component" value="Unassembled WGS sequence"/>
</dbReference>
<feature type="non-terminal residue" evidence="2">
    <location>
        <position position="1"/>
    </location>
</feature>
<proteinExistence type="predicted"/>
<organism evidence="2 3">
    <name type="scientific">Mucuna pruriens</name>
    <name type="common">Velvet bean</name>
    <name type="synonym">Dolichos pruriens</name>
    <dbReference type="NCBI Taxonomy" id="157652"/>
    <lineage>
        <taxon>Eukaryota</taxon>
        <taxon>Viridiplantae</taxon>
        <taxon>Streptophyta</taxon>
        <taxon>Embryophyta</taxon>
        <taxon>Tracheophyta</taxon>
        <taxon>Spermatophyta</taxon>
        <taxon>Magnoliopsida</taxon>
        <taxon>eudicotyledons</taxon>
        <taxon>Gunneridae</taxon>
        <taxon>Pentapetalae</taxon>
        <taxon>rosids</taxon>
        <taxon>fabids</taxon>
        <taxon>Fabales</taxon>
        <taxon>Fabaceae</taxon>
        <taxon>Papilionoideae</taxon>
        <taxon>50 kb inversion clade</taxon>
        <taxon>NPAAA clade</taxon>
        <taxon>indigoferoid/millettioid clade</taxon>
        <taxon>Phaseoleae</taxon>
        <taxon>Mucuna</taxon>
    </lineage>
</organism>
<protein>
    <recommendedName>
        <fullName evidence="4">Retrotransposon gag domain-containing protein</fullName>
    </recommendedName>
</protein>